<dbReference type="FunFam" id="3.10.50.40:FF:000045">
    <property type="entry name" value="Peptidyl-prolyl cis-trans isomerase"/>
    <property type="match status" value="1"/>
</dbReference>
<dbReference type="Gene3D" id="1.10.287.460">
    <property type="entry name" value="Peptidyl-prolyl cis-trans isomerase, FKBP-type, N-terminal domain"/>
    <property type="match status" value="1"/>
</dbReference>
<dbReference type="PANTHER" id="PTHR43811">
    <property type="entry name" value="FKBP-TYPE PEPTIDYL-PROLYL CIS-TRANS ISOMERASE FKPA"/>
    <property type="match status" value="1"/>
</dbReference>
<evidence type="ECO:0000256" key="2">
    <source>
        <dbReference type="ARBA" id="ARBA00006577"/>
    </source>
</evidence>
<sequence length="253" mass="27626">MKKIAIVLAGSILLAACGGDNEDKSNDVKLESADQKASYALGFRSAEQMSAMNNLDLDAMIAGLRDGFGDNPESRLGENEDMDQLIRDYQTRMMEARQKEQEELAKTNLEESKKFLEENAEKDGVKTTDSGLQYEVLESGEEGAASPTLEDTVEVHYKGSLVDGTVFDSSIERDKPAVFGLKHIIPGWQEALPMMKVGDKWKLYLPPELGYGEQGAGGDIGPNQVLIFEVELLDVQKKGESAQQGDAAEGDTE</sequence>
<dbReference type="PROSITE" id="PS51257">
    <property type="entry name" value="PROKAR_LIPOPROTEIN"/>
    <property type="match status" value="1"/>
</dbReference>
<dbReference type="InterPro" id="IPR036944">
    <property type="entry name" value="PPIase_FKBP_N_sf"/>
</dbReference>
<evidence type="ECO:0000313" key="11">
    <source>
        <dbReference type="Proteomes" id="UP001108027"/>
    </source>
</evidence>
<evidence type="ECO:0000256" key="8">
    <source>
        <dbReference type="SAM" id="Coils"/>
    </source>
</evidence>
<organism evidence="10 11">
    <name type="scientific">Alloalcanivorax marinus</name>
    <dbReference type="NCBI Taxonomy" id="1177169"/>
    <lineage>
        <taxon>Bacteria</taxon>
        <taxon>Pseudomonadati</taxon>
        <taxon>Pseudomonadota</taxon>
        <taxon>Gammaproteobacteria</taxon>
        <taxon>Oceanospirillales</taxon>
        <taxon>Alcanivoracaceae</taxon>
        <taxon>Alloalcanivorax</taxon>
    </lineage>
</organism>
<dbReference type="GO" id="GO:0006457">
    <property type="term" value="P:protein folding"/>
    <property type="evidence" value="ECO:0007669"/>
    <property type="project" value="InterPro"/>
</dbReference>
<evidence type="ECO:0000256" key="1">
    <source>
        <dbReference type="ARBA" id="ARBA00000971"/>
    </source>
</evidence>
<proteinExistence type="inferred from homology"/>
<gene>
    <name evidence="10" type="ORF">LL252_14455</name>
</gene>
<dbReference type="Pfam" id="PF00254">
    <property type="entry name" value="FKBP_C"/>
    <property type="match status" value="1"/>
</dbReference>
<dbReference type="AlphaFoldDB" id="A0A9Q3UQU6"/>
<keyword evidence="3" id="KW-0732">Signal</keyword>
<dbReference type="InterPro" id="IPR001179">
    <property type="entry name" value="PPIase_FKBP_dom"/>
</dbReference>
<dbReference type="InterPro" id="IPR000774">
    <property type="entry name" value="PPIase_FKBP_N"/>
</dbReference>
<evidence type="ECO:0000256" key="3">
    <source>
        <dbReference type="ARBA" id="ARBA00022729"/>
    </source>
</evidence>
<keyword evidence="5 6" id="KW-0413">Isomerase</keyword>
<keyword evidence="4 6" id="KW-0697">Rotamase</keyword>
<protein>
    <recommendedName>
        <fullName evidence="7">Peptidyl-prolyl cis-trans isomerase</fullName>
        <ecNumber evidence="7">5.2.1.8</ecNumber>
    </recommendedName>
</protein>
<dbReference type="Gene3D" id="3.10.50.40">
    <property type="match status" value="1"/>
</dbReference>
<evidence type="ECO:0000256" key="6">
    <source>
        <dbReference type="PROSITE-ProRule" id="PRU00277"/>
    </source>
</evidence>
<evidence type="ECO:0000256" key="7">
    <source>
        <dbReference type="RuleBase" id="RU003915"/>
    </source>
</evidence>
<dbReference type="Proteomes" id="UP001108027">
    <property type="component" value="Unassembled WGS sequence"/>
</dbReference>
<feature type="coiled-coil region" evidence="8">
    <location>
        <begin position="79"/>
        <end position="119"/>
    </location>
</feature>
<evidence type="ECO:0000259" key="9">
    <source>
        <dbReference type="PROSITE" id="PS50059"/>
    </source>
</evidence>
<comment type="similarity">
    <text evidence="2 7">Belongs to the FKBP-type PPIase family.</text>
</comment>
<dbReference type="SUPFAM" id="SSF54534">
    <property type="entry name" value="FKBP-like"/>
    <property type="match status" value="1"/>
</dbReference>
<keyword evidence="11" id="KW-1185">Reference proteome</keyword>
<comment type="catalytic activity">
    <reaction evidence="1 6 7">
        <text>[protein]-peptidylproline (omega=180) = [protein]-peptidylproline (omega=0)</text>
        <dbReference type="Rhea" id="RHEA:16237"/>
        <dbReference type="Rhea" id="RHEA-COMP:10747"/>
        <dbReference type="Rhea" id="RHEA-COMP:10748"/>
        <dbReference type="ChEBI" id="CHEBI:83833"/>
        <dbReference type="ChEBI" id="CHEBI:83834"/>
        <dbReference type="EC" id="5.2.1.8"/>
    </reaction>
</comment>
<comment type="caution">
    <text evidence="10">The sequence shown here is derived from an EMBL/GenBank/DDBJ whole genome shotgun (WGS) entry which is preliminary data.</text>
</comment>
<dbReference type="PANTHER" id="PTHR43811:SF19">
    <property type="entry name" value="39 KDA FK506-BINDING NUCLEAR PROTEIN"/>
    <property type="match status" value="1"/>
</dbReference>
<dbReference type="EMBL" id="JAJGNA010000021">
    <property type="protein sequence ID" value="MCC4309772.1"/>
    <property type="molecule type" value="Genomic_DNA"/>
</dbReference>
<keyword evidence="8" id="KW-0175">Coiled coil</keyword>
<dbReference type="RefSeq" id="WP_228234524.1">
    <property type="nucleotide sequence ID" value="NZ_JAJGNA010000021.1"/>
</dbReference>
<reference evidence="10" key="1">
    <citation type="submission" date="2021-10" db="EMBL/GenBank/DDBJ databases">
        <title>The diversity and Nitrogen Metabolism of Culturable Nitrate-Utilizing Bacteria Within the Oxygen Minimum Zone of the Changjiang (Yangtze River)Estuary.</title>
        <authorList>
            <person name="Zhang D."/>
            <person name="Zheng J."/>
            <person name="Liu S."/>
            <person name="He W."/>
        </authorList>
    </citation>
    <scope>NUCLEOTIDE SEQUENCE</scope>
    <source>
        <strain evidence="10">FXH-223</strain>
    </source>
</reference>
<dbReference type="GO" id="GO:0003755">
    <property type="term" value="F:peptidyl-prolyl cis-trans isomerase activity"/>
    <property type="evidence" value="ECO:0007669"/>
    <property type="project" value="UniProtKB-UniRule"/>
</dbReference>
<dbReference type="EC" id="5.2.1.8" evidence="7"/>
<evidence type="ECO:0000313" key="10">
    <source>
        <dbReference type="EMBL" id="MCC4309772.1"/>
    </source>
</evidence>
<evidence type="ECO:0000256" key="4">
    <source>
        <dbReference type="ARBA" id="ARBA00023110"/>
    </source>
</evidence>
<feature type="domain" description="PPIase FKBP-type" evidence="9">
    <location>
        <begin position="150"/>
        <end position="236"/>
    </location>
</feature>
<name>A0A9Q3UQU6_9GAMM</name>
<evidence type="ECO:0000256" key="5">
    <source>
        <dbReference type="ARBA" id="ARBA00023235"/>
    </source>
</evidence>
<accession>A0A9Q3UQU6</accession>
<dbReference type="Pfam" id="PF01346">
    <property type="entry name" value="FKBP_N"/>
    <property type="match status" value="1"/>
</dbReference>
<dbReference type="InterPro" id="IPR046357">
    <property type="entry name" value="PPIase_dom_sf"/>
</dbReference>
<dbReference type="PROSITE" id="PS50059">
    <property type="entry name" value="FKBP_PPIASE"/>
    <property type="match status" value="1"/>
</dbReference>